<comment type="caution">
    <text evidence="10">The sequence shown here is derived from an EMBL/GenBank/DDBJ whole genome shotgun (WGS) entry which is preliminary data.</text>
</comment>
<dbReference type="Proteomes" id="UP000801492">
    <property type="component" value="Unassembled WGS sequence"/>
</dbReference>
<dbReference type="InterPro" id="IPR036291">
    <property type="entry name" value="NAD(P)-bd_dom_sf"/>
</dbReference>
<dbReference type="Pfam" id="PF00763">
    <property type="entry name" value="THF_DHG_CYH"/>
    <property type="match status" value="1"/>
</dbReference>
<dbReference type="GO" id="GO:0004487">
    <property type="term" value="F:methylenetetrahydrofolate dehydrogenase (NAD+) activity"/>
    <property type="evidence" value="ECO:0007669"/>
    <property type="project" value="TreeGrafter"/>
</dbReference>
<dbReference type="SUPFAM" id="SSF53223">
    <property type="entry name" value="Aminoacid dehydrogenase-like, N-terminal domain"/>
    <property type="match status" value="1"/>
</dbReference>
<evidence type="ECO:0000259" key="9">
    <source>
        <dbReference type="Pfam" id="PF02882"/>
    </source>
</evidence>
<dbReference type="HAMAP" id="MF_01576">
    <property type="entry name" value="THF_DHG_CYH"/>
    <property type="match status" value="1"/>
</dbReference>
<evidence type="ECO:0000256" key="1">
    <source>
        <dbReference type="ARBA" id="ARBA00011738"/>
    </source>
</evidence>
<comment type="subunit">
    <text evidence="1">Homodimer.</text>
</comment>
<dbReference type="InterPro" id="IPR020631">
    <property type="entry name" value="THF_DH/CycHdrlase_NAD-bd_dom"/>
</dbReference>
<organism evidence="10 11">
    <name type="scientific">Ignelater luminosus</name>
    <name type="common">Cucubano</name>
    <name type="synonym">Pyrophorus luminosus</name>
    <dbReference type="NCBI Taxonomy" id="2038154"/>
    <lineage>
        <taxon>Eukaryota</taxon>
        <taxon>Metazoa</taxon>
        <taxon>Ecdysozoa</taxon>
        <taxon>Arthropoda</taxon>
        <taxon>Hexapoda</taxon>
        <taxon>Insecta</taxon>
        <taxon>Pterygota</taxon>
        <taxon>Neoptera</taxon>
        <taxon>Endopterygota</taxon>
        <taxon>Coleoptera</taxon>
        <taxon>Polyphaga</taxon>
        <taxon>Elateriformia</taxon>
        <taxon>Elateroidea</taxon>
        <taxon>Elateridae</taxon>
        <taxon>Agrypninae</taxon>
        <taxon>Pyrophorini</taxon>
        <taxon>Ignelater</taxon>
    </lineage>
</organism>
<dbReference type="Pfam" id="PF02882">
    <property type="entry name" value="THF_DHG_CYH_C"/>
    <property type="match status" value="1"/>
</dbReference>
<evidence type="ECO:0000259" key="8">
    <source>
        <dbReference type="Pfam" id="PF00763"/>
    </source>
</evidence>
<keyword evidence="3" id="KW-0554">One-carbon metabolism</keyword>
<comment type="catalytic activity">
    <reaction evidence="7">
        <text>(6R)-5,10-methenyltetrahydrofolate + H2O = (6R)-10-formyltetrahydrofolate + H(+)</text>
        <dbReference type="Rhea" id="RHEA:23700"/>
        <dbReference type="ChEBI" id="CHEBI:15377"/>
        <dbReference type="ChEBI" id="CHEBI:15378"/>
        <dbReference type="ChEBI" id="CHEBI:57455"/>
        <dbReference type="ChEBI" id="CHEBI:195366"/>
        <dbReference type="EC" id="3.5.4.9"/>
    </reaction>
</comment>
<feature type="domain" description="Tetrahydrofolate dehydrogenase/cyclohydrolase catalytic" evidence="8">
    <location>
        <begin position="11"/>
        <end position="126"/>
    </location>
</feature>
<sequence length="304" mass="33108">MSANGQSALLIDGKKIAEDIQNKLRDDIKTWSELHKRKPTLVAVLVGEDPASCKYIEKKMQAAEYVGIDSRTEKLHESVTEDELITKVVELNKDESVDGILVQLPVPQHISERNVCNAVDPTKDVDGFHIMNVGKLSLNMMTFVPCTVLAVIELLARTGIETFGKNVVICGRSKNIGLPLSMLLHSDARYELPGHEATVTLCHRHTPPEQLKVFTKTADIIISATGVVGLIKADMVKEGACVIDVGINRIKTQEGKVKLVGDVDFSAVREVAGHITPVPGGVGPVTVAMLMKNTFQAAMDRLKQ</sequence>
<dbReference type="EC" id="3.5.4.9" evidence="2"/>
<evidence type="ECO:0000256" key="4">
    <source>
        <dbReference type="ARBA" id="ARBA00022801"/>
    </source>
</evidence>
<keyword evidence="5" id="KW-0560">Oxidoreductase</keyword>
<dbReference type="PANTHER" id="PTHR48099:SF11">
    <property type="entry name" value="BIFUNCTIONAL METHYLENETETRAHYDROFOLATE DEHYDROGENASE_CYCLOHYDROLASE, MITOCHONDRIAL"/>
    <property type="match status" value="1"/>
</dbReference>
<dbReference type="PROSITE" id="PS00766">
    <property type="entry name" value="THF_DHG_CYH_1"/>
    <property type="match status" value="1"/>
</dbReference>
<dbReference type="InterPro" id="IPR000672">
    <property type="entry name" value="THF_DH/CycHdrlase"/>
</dbReference>
<dbReference type="InterPro" id="IPR046346">
    <property type="entry name" value="Aminoacid_DH-like_N_sf"/>
</dbReference>
<evidence type="ECO:0000256" key="5">
    <source>
        <dbReference type="ARBA" id="ARBA00023002"/>
    </source>
</evidence>
<dbReference type="InterPro" id="IPR020867">
    <property type="entry name" value="THF_DH/CycHdrlase_CS"/>
</dbReference>
<dbReference type="AlphaFoldDB" id="A0A8K0GDB9"/>
<dbReference type="PANTHER" id="PTHR48099">
    <property type="entry name" value="C-1-TETRAHYDROFOLATE SYNTHASE, CYTOPLASMIC-RELATED"/>
    <property type="match status" value="1"/>
</dbReference>
<dbReference type="GO" id="GO:0004488">
    <property type="term" value="F:methylenetetrahydrofolate dehydrogenase (NADP+) activity"/>
    <property type="evidence" value="ECO:0007669"/>
    <property type="project" value="InterPro"/>
</dbReference>
<dbReference type="FunFam" id="3.40.50.10860:FF:000005">
    <property type="entry name" value="C-1-tetrahydrofolate synthase, cytoplasmic, putative"/>
    <property type="match status" value="1"/>
</dbReference>
<dbReference type="InterPro" id="IPR020630">
    <property type="entry name" value="THF_DH/CycHdrlase_cat_dom"/>
</dbReference>
<dbReference type="FunFam" id="3.40.50.720:FF:000070">
    <property type="entry name" value="probable bifunctional methylenetetrahydrofolate dehydrogenase/cyclohydrolase 2"/>
    <property type="match status" value="1"/>
</dbReference>
<dbReference type="SUPFAM" id="SSF51735">
    <property type="entry name" value="NAD(P)-binding Rossmann-fold domains"/>
    <property type="match status" value="1"/>
</dbReference>
<dbReference type="GO" id="GO:0004477">
    <property type="term" value="F:methenyltetrahydrofolate cyclohydrolase activity"/>
    <property type="evidence" value="ECO:0007669"/>
    <property type="project" value="UniProtKB-EC"/>
</dbReference>
<reference evidence="10" key="1">
    <citation type="submission" date="2019-08" db="EMBL/GenBank/DDBJ databases">
        <title>The genome of the North American firefly Photinus pyralis.</title>
        <authorList>
            <consortium name="Photinus pyralis genome working group"/>
            <person name="Fallon T.R."/>
            <person name="Sander Lower S.E."/>
            <person name="Weng J.-K."/>
        </authorList>
    </citation>
    <scope>NUCLEOTIDE SEQUENCE</scope>
    <source>
        <strain evidence="10">TRF0915ILg1</strain>
        <tissue evidence="10">Whole body</tissue>
    </source>
</reference>
<evidence type="ECO:0000256" key="3">
    <source>
        <dbReference type="ARBA" id="ARBA00022563"/>
    </source>
</evidence>
<dbReference type="Gene3D" id="3.40.50.720">
    <property type="entry name" value="NAD(P)-binding Rossmann-like Domain"/>
    <property type="match status" value="1"/>
</dbReference>
<keyword evidence="6" id="KW-0511">Multifunctional enzyme</keyword>
<dbReference type="EMBL" id="VTPC01007329">
    <property type="protein sequence ID" value="KAF2894118.1"/>
    <property type="molecule type" value="Genomic_DNA"/>
</dbReference>
<evidence type="ECO:0000313" key="10">
    <source>
        <dbReference type="EMBL" id="KAF2894118.1"/>
    </source>
</evidence>
<dbReference type="GO" id="GO:0005739">
    <property type="term" value="C:mitochondrion"/>
    <property type="evidence" value="ECO:0007669"/>
    <property type="project" value="TreeGrafter"/>
</dbReference>
<evidence type="ECO:0000256" key="2">
    <source>
        <dbReference type="ARBA" id="ARBA00012776"/>
    </source>
</evidence>
<protein>
    <recommendedName>
        <fullName evidence="2">methenyltetrahydrofolate cyclohydrolase</fullName>
        <ecNumber evidence="2">3.5.4.9</ecNumber>
    </recommendedName>
</protein>
<accession>A0A8K0GDB9</accession>
<dbReference type="OrthoDB" id="5126881at2759"/>
<dbReference type="PRINTS" id="PR00085">
    <property type="entry name" value="THFDHDRGNASE"/>
</dbReference>
<gene>
    <name evidence="10" type="ORF">ILUMI_12056</name>
</gene>
<keyword evidence="4" id="KW-0378">Hydrolase</keyword>
<evidence type="ECO:0000256" key="7">
    <source>
        <dbReference type="ARBA" id="ARBA00036357"/>
    </source>
</evidence>
<dbReference type="GO" id="GO:0035999">
    <property type="term" value="P:tetrahydrofolate interconversion"/>
    <property type="evidence" value="ECO:0007669"/>
    <property type="project" value="TreeGrafter"/>
</dbReference>
<evidence type="ECO:0000313" key="11">
    <source>
        <dbReference type="Proteomes" id="UP000801492"/>
    </source>
</evidence>
<proteinExistence type="inferred from homology"/>
<dbReference type="CDD" id="cd01080">
    <property type="entry name" value="NAD_bind_m-THF_DH_Cyclohyd"/>
    <property type="match status" value="1"/>
</dbReference>
<name>A0A8K0GDB9_IGNLU</name>
<keyword evidence="11" id="KW-1185">Reference proteome</keyword>
<feature type="domain" description="Tetrahydrofolate dehydrogenase/cyclohydrolase NAD(P)-binding" evidence="9">
    <location>
        <begin position="145"/>
        <end position="299"/>
    </location>
</feature>
<evidence type="ECO:0000256" key="6">
    <source>
        <dbReference type="ARBA" id="ARBA00023268"/>
    </source>
</evidence>
<dbReference type="Gene3D" id="3.40.50.10860">
    <property type="entry name" value="Leucine Dehydrogenase, chain A, domain 1"/>
    <property type="match status" value="1"/>
</dbReference>